<name>A0A1H5UTH0_9PROT</name>
<sequence>MKKIPQEIFLKWMISALIGIITTGCSAEINPRKEALEVIKNIDTNGSERSELMKFSRTPPASWFWSHDIDPDHIHDVVMPGMHLMRLSVYGNDKRRRFASISYAEESEIESIYLQDIAVTELDDNIARTGARPISITGSEIKDQLRFSLVLHKDSGPKTTAYTGLNEAGLNQLISAQHRISDFTVYVVDGIPKYAAIVEERPGPSFVLARVSAAELEVHLRDNNLTPIRVRSFSEGGIRYFTAVAERIDVADWHWYDNLDSDTLAQKLDANNAYPFDLDSYRTEDDVRDVRFTVIMYPNHDK</sequence>
<dbReference type="OrthoDB" id="4772754at2"/>
<dbReference type="Proteomes" id="UP000236753">
    <property type="component" value="Unassembled WGS sequence"/>
</dbReference>
<dbReference type="PROSITE" id="PS51257">
    <property type="entry name" value="PROKAR_LIPOPROTEIN"/>
    <property type="match status" value="1"/>
</dbReference>
<reference evidence="1 2" key="1">
    <citation type="submission" date="2016-10" db="EMBL/GenBank/DDBJ databases">
        <authorList>
            <person name="de Groot N.N."/>
        </authorList>
    </citation>
    <scope>NUCLEOTIDE SEQUENCE [LARGE SCALE GENOMIC DNA]</scope>
    <source>
        <strain evidence="1 2">Nm13</strain>
    </source>
</reference>
<dbReference type="RefSeq" id="WP_103966296.1">
    <property type="nucleotide sequence ID" value="NZ_FNUX01000009.1"/>
</dbReference>
<proteinExistence type="predicted"/>
<organism evidence="1 2">
    <name type="scientific">Nitrosomonas ureae</name>
    <dbReference type="NCBI Taxonomy" id="44577"/>
    <lineage>
        <taxon>Bacteria</taxon>
        <taxon>Pseudomonadati</taxon>
        <taxon>Pseudomonadota</taxon>
        <taxon>Betaproteobacteria</taxon>
        <taxon>Nitrosomonadales</taxon>
        <taxon>Nitrosomonadaceae</taxon>
        <taxon>Nitrosomonas</taxon>
    </lineage>
</organism>
<dbReference type="AlphaFoldDB" id="A0A1H5UTH0"/>
<protein>
    <submittedName>
        <fullName evidence="1">Uncharacterized protein</fullName>
    </submittedName>
</protein>
<accession>A0A1H5UTH0</accession>
<dbReference type="EMBL" id="FNUX01000009">
    <property type="protein sequence ID" value="SEF77728.1"/>
    <property type="molecule type" value="Genomic_DNA"/>
</dbReference>
<evidence type="ECO:0000313" key="1">
    <source>
        <dbReference type="EMBL" id="SEF77728.1"/>
    </source>
</evidence>
<gene>
    <name evidence="1" type="ORF">SAMN05216334_10912</name>
</gene>
<evidence type="ECO:0000313" key="2">
    <source>
        <dbReference type="Proteomes" id="UP000236753"/>
    </source>
</evidence>